<evidence type="ECO:0000313" key="1">
    <source>
        <dbReference type="EMBL" id="KAI4340493.1"/>
    </source>
</evidence>
<protein>
    <submittedName>
        <fullName evidence="1">Uncharacterized protein</fullName>
    </submittedName>
</protein>
<evidence type="ECO:0000313" key="2">
    <source>
        <dbReference type="Proteomes" id="UP001057402"/>
    </source>
</evidence>
<comment type="caution">
    <text evidence="1">The sequence shown here is derived from an EMBL/GenBank/DDBJ whole genome shotgun (WGS) entry which is preliminary data.</text>
</comment>
<accession>A0ACB9NVH8</accession>
<proteinExistence type="predicted"/>
<organism evidence="1 2">
    <name type="scientific">Melastoma candidum</name>
    <dbReference type="NCBI Taxonomy" id="119954"/>
    <lineage>
        <taxon>Eukaryota</taxon>
        <taxon>Viridiplantae</taxon>
        <taxon>Streptophyta</taxon>
        <taxon>Embryophyta</taxon>
        <taxon>Tracheophyta</taxon>
        <taxon>Spermatophyta</taxon>
        <taxon>Magnoliopsida</taxon>
        <taxon>eudicotyledons</taxon>
        <taxon>Gunneridae</taxon>
        <taxon>Pentapetalae</taxon>
        <taxon>rosids</taxon>
        <taxon>malvids</taxon>
        <taxon>Myrtales</taxon>
        <taxon>Melastomataceae</taxon>
        <taxon>Melastomatoideae</taxon>
        <taxon>Melastomateae</taxon>
        <taxon>Melastoma</taxon>
    </lineage>
</organism>
<dbReference type="EMBL" id="CM042886">
    <property type="protein sequence ID" value="KAI4340493.1"/>
    <property type="molecule type" value="Genomic_DNA"/>
</dbReference>
<reference evidence="2" key="1">
    <citation type="journal article" date="2023" name="Front. Plant Sci.">
        <title>Chromosomal-level genome assembly of Melastoma candidum provides insights into trichome evolution.</title>
        <authorList>
            <person name="Zhong Y."/>
            <person name="Wu W."/>
            <person name="Sun C."/>
            <person name="Zou P."/>
            <person name="Liu Y."/>
            <person name="Dai S."/>
            <person name="Zhou R."/>
        </authorList>
    </citation>
    <scope>NUCLEOTIDE SEQUENCE [LARGE SCALE GENOMIC DNA]</scope>
</reference>
<sequence>MCKHSVSSGLSSWLVRACLDYDSDLASLWRKLVKLTISRSTIQSTDIKLENLCLLTLPLTVSGNLFWFSGLGHEYDEAARLRQEKVLRAIKAMNEIEDMLIDIAKSQSKPPTEVVHIGSGIPNRLILMHANKREDYAHSFLALCALRHPQARR</sequence>
<gene>
    <name evidence="1" type="ORF">MLD38_025321</name>
</gene>
<keyword evidence="2" id="KW-1185">Reference proteome</keyword>
<name>A0ACB9NVH8_9MYRT</name>
<dbReference type="Proteomes" id="UP001057402">
    <property type="component" value="Chromosome 7"/>
</dbReference>